<feature type="compositionally biased region" description="Basic and acidic residues" evidence="3">
    <location>
        <begin position="136"/>
        <end position="153"/>
    </location>
</feature>
<evidence type="ECO:0000256" key="3">
    <source>
        <dbReference type="SAM" id="MobiDB-lite"/>
    </source>
</evidence>
<feature type="compositionally biased region" description="Basic and acidic residues" evidence="3">
    <location>
        <begin position="495"/>
        <end position="507"/>
    </location>
</feature>
<feature type="region of interest" description="Disordered" evidence="3">
    <location>
        <begin position="488"/>
        <end position="513"/>
    </location>
</feature>
<feature type="region of interest" description="Disordered" evidence="3">
    <location>
        <begin position="136"/>
        <end position="210"/>
    </location>
</feature>
<dbReference type="InterPro" id="IPR049885">
    <property type="entry name" value="MTCL1-3"/>
</dbReference>
<proteinExistence type="predicted"/>
<dbReference type="AlphaFoldDB" id="A0A9Q0DW26"/>
<feature type="region of interest" description="Disordered" evidence="3">
    <location>
        <begin position="850"/>
        <end position="957"/>
    </location>
</feature>
<feature type="compositionally biased region" description="Polar residues" evidence="3">
    <location>
        <begin position="751"/>
        <end position="774"/>
    </location>
</feature>
<organism evidence="5 6">
    <name type="scientific">Muraenolepis orangiensis</name>
    <name type="common">Patagonian moray cod</name>
    <dbReference type="NCBI Taxonomy" id="630683"/>
    <lineage>
        <taxon>Eukaryota</taxon>
        <taxon>Metazoa</taxon>
        <taxon>Chordata</taxon>
        <taxon>Craniata</taxon>
        <taxon>Vertebrata</taxon>
        <taxon>Euteleostomi</taxon>
        <taxon>Actinopterygii</taxon>
        <taxon>Neopterygii</taxon>
        <taxon>Teleostei</taxon>
        <taxon>Neoteleostei</taxon>
        <taxon>Acanthomorphata</taxon>
        <taxon>Zeiogadaria</taxon>
        <taxon>Gadariae</taxon>
        <taxon>Gadiformes</taxon>
        <taxon>Muraenolepidoidei</taxon>
        <taxon>Muraenolepididae</taxon>
        <taxon>Muraenolepis</taxon>
    </lineage>
</organism>
<feature type="domain" description="SOGA 1/2-like coiled-coil" evidence="4">
    <location>
        <begin position="311"/>
        <end position="364"/>
    </location>
</feature>
<feature type="compositionally biased region" description="Basic and acidic residues" evidence="3">
    <location>
        <begin position="359"/>
        <end position="374"/>
    </location>
</feature>
<accession>A0A9Q0DW26</accession>
<evidence type="ECO:0000256" key="1">
    <source>
        <dbReference type="ARBA" id="ARBA00023054"/>
    </source>
</evidence>
<evidence type="ECO:0000313" key="6">
    <source>
        <dbReference type="Proteomes" id="UP001148018"/>
    </source>
</evidence>
<feature type="compositionally biased region" description="Basic and acidic residues" evidence="3">
    <location>
        <begin position="862"/>
        <end position="874"/>
    </location>
</feature>
<evidence type="ECO:0000259" key="4">
    <source>
        <dbReference type="Pfam" id="PF14818"/>
    </source>
</evidence>
<dbReference type="OrthoDB" id="10036174at2759"/>
<feature type="region of interest" description="Disordered" evidence="3">
    <location>
        <begin position="359"/>
        <end position="404"/>
    </location>
</feature>
<reference evidence="5" key="1">
    <citation type="submission" date="2022-07" db="EMBL/GenBank/DDBJ databases">
        <title>Chromosome-level genome of Muraenolepis orangiensis.</title>
        <authorList>
            <person name="Kim J."/>
        </authorList>
    </citation>
    <scope>NUCLEOTIDE SEQUENCE</scope>
    <source>
        <strain evidence="5">KU_S4_2022</strain>
        <tissue evidence="5">Muscle</tissue>
    </source>
</reference>
<evidence type="ECO:0000313" key="5">
    <source>
        <dbReference type="EMBL" id="KAJ3594603.1"/>
    </source>
</evidence>
<feature type="region of interest" description="Disordered" evidence="3">
    <location>
        <begin position="664"/>
        <end position="774"/>
    </location>
</feature>
<keyword evidence="6" id="KW-1185">Reference proteome</keyword>
<protein>
    <recommendedName>
        <fullName evidence="4">SOGA 1/2-like coiled-coil domain-containing protein</fullName>
    </recommendedName>
</protein>
<name>A0A9Q0DW26_9TELE</name>
<dbReference type="Pfam" id="PF14818">
    <property type="entry name" value="SOGA1-2-like_CC"/>
    <property type="match status" value="1"/>
</dbReference>
<dbReference type="PANTHER" id="PTHR15742">
    <property type="entry name" value="GIRDIN"/>
    <property type="match status" value="1"/>
</dbReference>
<feature type="coiled-coil region" evidence="2">
    <location>
        <begin position="244"/>
        <end position="271"/>
    </location>
</feature>
<dbReference type="InterPro" id="IPR027882">
    <property type="entry name" value="SOGA1/2-like_CC"/>
</dbReference>
<comment type="caution">
    <text evidence="5">The sequence shown here is derived from an EMBL/GenBank/DDBJ whole genome shotgun (WGS) entry which is preliminary data.</text>
</comment>
<dbReference type="PANTHER" id="PTHR15742:SF3">
    <property type="entry name" value="MICROTUBULE CROSS-LINKING FACTOR 1"/>
    <property type="match status" value="1"/>
</dbReference>
<feature type="compositionally biased region" description="Low complexity" evidence="3">
    <location>
        <begin position="726"/>
        <end position="749"/>
    </location>
</feature>
<gene>
    <name evidence="5" type="ORF">NHX12_003910</name>
</gene>
<feature type="region of interest" description="Disordered" evidence="3">
    <location>
        <begin position="1"/>
        <end position="29"/>
    </location>
</feature>
<keyword evidence="1 2" id="KW-0175">Coiled coil</keyword>
<dbReference type="Proteomes" id="UP001148018">
    <property type="component" value="Unassembled WGS sequence"/>
</dbReference>
<dbReference type="EMBL" id="JANIIK010000111">
    <property type="protein sequence ID" value="KAJ3594603.1"/>
    <property type="molecule type" value="Genomic_DNA"/>
</dbReference>
<sequence length="957" mass="106230">MAPLSSDIGPGQRRHPTGSVYWQQGGRGRGLRDTAASEIRLDHERRLRAVDREAVGSLPQSHLEEEEQRACLEARRGLLELQGLQGPEGPWAQERGPWAQERGLLQQELRLFRHNTVVFYMKLRWILTHWRLDRRTDSADDSPHQPEFERMEGIPELGVMEEQAGGEDESPPRGDPQSSTPQTPGAEVPDLGALFHGSPETQPHQRQERPVGTFRVQHALLNAQERSRLSLLGVDQFGENRRMLQALRTLLEEFRVEVRDEEARRRQLQRSYANDKAAWEVKWAEMKCQAVAQQEREAHRRLLAESHNASLDLRWKLQHGEKRWGRERAELLERQDHERQEWDSSARDLHRKMERMQRELSVRRAEDGELKDPLAPRSPRSPAFATRRSHSESDDPLAPEDSPGARLKALQTTENLFMDALSLDLSDPDAPPPSRLDSEKRFPCMKEALNEISERETGPAYPEEEMGGGSLLRAKSVCSMSDFQRLMDSSPFLPDKSRHGDQERDDATPPLSPDDLKYIEEFNGKGWDFPSPAAAAGHVPLLEAWASERPAETPAWGNGVPGADHSGVRILHSPPRPLAPSECAATTPPICPTVGYAASLDLQLSRNLSDDMKEVAFSVRNAIRSPPGSALRDTACQTNGFTTRGTQTTQTISVGLQTDALRNLNSSPHRCHTPKGGGSTPISSPSRSVRKVQYSPAVQSKFERPCCSPKYGSPKLQRKSSVSGKAAAPPAAAEPAPGGTRAPAPTAAPQKGNSESAWARSTTTRDSPVHTTINDGLSSLFNIIDHTPVVYEPMQKFNNPVQLIVEMQGDHTPEVAVSVRQDLSAPPGYSLAENAARILNKKLLEQGFREERRLPVGGQGAHGREGSRHGDADRGQTGCIEDLPRSPVAPPLDSCFLRPARPAHRRPPSRWAAHSPSPSPRRRDGSRKKKFTFPPPHSKTVPEQEEEGAGLPEHSPT</sequence>
<evidence type="ECO:0000256" key="2">
    <source>
        <dbReference type="SAM" id="Coils"/>
    </source>
</evidence>